<dbReference type="InterPro" id="IPR037185">
    <property type="entry name" value="EmrE-like"/>
</dbReference>
<evidence type="ECO:0000313" key="4">
    <source>
        <dbReference type="EMBL" id="GAA3787583.1"/>
    </source>
</evidence>
<keyword evidence="2" id="KW-0812">Transmembrane</keyword>
<evidence type="ECO:0000256" key="2">
    <source>
        <dbReference type="SAM" id="Phobius"/>
    </source>
</evidence>
<evidence type="ECO:0000256" key="1">
    <source>
        <dbReference type="ARBA" id="ARBA00007362"/>
    </source>
</evidence>
<keyword evidence="2" id="KW-1133">Transmembrane helix</keyword>
<proteinExistence type="inferred from homology"/>
<accession>A0ABP7HFC8</accession>
<comment type="similarity">
    <text evidence="1">Belongs to the EamA transporter family.</text>
</comment>
<evidence type="ECO:0000259" key="3">
    <source>
        <dbReference type="Pfam" id="PF00892"/>
    </source>
</evidence>
<evidence type="ECO:0000313" key="5">
    <source>
        <dbReference type="Proteomes" id="UP001500888"/>
    </source>
</evidence>
<comment type="caution">
    <text evidence="4">The sequence shown here is derived from an EMBL/GenBank/DDBJ whole genome shotgun (WGS) entry which is preliminary data.</text>
</comment>
<gene>
    <name evidence="4" type="ORF">GCM10022226_02400</name>
</gene>
<dbReference type="EMBL" id="BAAAZR010000001">
    <property type="protein sequence ID" value="GAA3787583.1"/>
    <property type="molecule type" value="Genomic_DNA"/>
</dbReference>
<dbReference type="SUPFAM" id="SSF103481">
    <property type="entry name" value="Multidrug resistance efflux transporter EmrE"/>
    <property type="match status" value="1"/>
</dbReference>
<protein>
    <recommendedName>
        <fullName evidence="3">EamA domain-containing protein</fullName>
    </recommendedName>
</protein>
<keyword evidence="5" id="KW-1185">Reference proteome</keyword>
<dbReference type="RefSeq" id="WP_344933096.1">
    <property type="nucleotide sequence ID" value="NZ_BAAAZR010000001.1"/>
</dbReference>
<feature type="transmembrane region" description="Helical" evidence="2">
    <location>
        <begin position="109"/>
        <end position="127"/>
    </location>
</feature>
<reference evidence="5" key="1">
    <citation type="journal article" date="2019" name="Int. J. Syst. Evol. Microbiol.">
        <title>The Global Catalogue of Microorganisms (GCM) 10K type strain sequencing project: providing services to taxonomists for standard genome sequencing and annotation.</title>
        <authorList>
            <consortium name="The Broad Institute Genomics Platform"/>
            <consortium name="The Broad Institute Genome Sequencing Center for Infectious Disease"/>
            <person name="Wu L."/>
            <person name="Ma J."/>
        </authorList>
    </citation>
    <scope>NUCLEOTIDE SEQUENCE [LARGE SCALE GENOMIC DNA]</scope>
    <source>
        <strain evidence="5">JCM 16908</strain>
    </source>
</reference>
<dbReference type="Pfam" id="PF00892">
    <property type="entry name" value="EamA"/>
    <property type="match status" value="1"/>
</dbReference>
<feature type="transmembrane region" description="Helical" evidence="2">
    <location>
        <begin position="56"/>
        <end position="74"/>
    </location>
</feature>
<organism evidence="4 5">
    <name type="scientific">Sphaerisporangium flaviroseum</name>
    <dbReference type="NCBI Taxonomy" id="509199"/>
    <lineage>
        <taxon>Bacteria</taxon>
        <taxon>Bacillati</taxon>
        <taxon>Actinomycetota</taxon>
        <taxon>Actinomycetes</taxon>
        <taxon>Streptosporangiales</taxon>
        <taxon>Streptosporangiaceae</taxon>
        <taxon>Sphaerisporangium</taxon>
    </lineage>
</organism>
<keyword evidence="2" id="KW-0472">Membrane</keyword>
<feature type="domain" description="EamA" evidence="3">
    <location>
        <begin position="52"/>
        <end position="127"/>
    </location>
</feature>
<dbReference type="InterPro" id="IPR000620">
    <property type="entry name" value="EamA_dom"/>
</dbReference>
<sequence>MAEDFLYDTDVHALLDKKRSYEGCHDREHRSGGDEFAGREYERLAGFDHMHPRWDGFLAAAILGVLGTGAAYVLNHRLIVDEGTTASVVTYLLPVVAVALGATVLSEPFTAPVIAGMVIVLVGVALARRATATGLPSAKSASQSAENATIATAGQGTSWSGAIEDPGLVPHPA</sequence>
<dbReference type="Proteomes" id="UP001500888">
    <property type="component" value="Unassembled WGS sequence"/>
</dbReference>
<feature type="transmembrane region" description="Helical" evidence="2">
    <location>
        <begin position="86"/>
        <end position="103"/>
    </location>
</feature>
<name>A0ABP7HFC8_9ACTN</name>